<dbReference type="GO" id="GO:0031491">
    <property type="term" value="F:nucleosome binding"/>
    <property type="evidence" value="ECO:0007669"/>
    <property type="project" value="TreeGrafter"/>
</dbReference>
<dbReference type="Proteomes" id="UP000762676">
    <property type="component" value="Unassembled WGS sequence"/>
</dbReference>
<dbReference type="EMBL" id="BMAT01003825">
    <property type="protein sequence ID" value="GFR63101.1"/>
    <property type="molecule type" value="Genomic_DNA"/>
</dbReference>
<evidence type="ECO:0000259" key="1">
    <source>
        <dbReference type="Pfam" id="PF03531"/>
    </source>
</evidence>
<dbReference type="InterPro" id="IPR024954">
    <property type="entry name" value="SSRP1_DD"/>
</dbReference>
<keyword evidence="3" id="KW-1185">Reference proteome</keyword>
<gene>
    <name evidence="2" type="ORF">ElyMa_001887700</name>
</gene>
<accession>A0AAV4ERD9</accession>
<evidence type="ECO:0000313" key="2">
    <source>
        <dbReference type="EMBL" id="GFR63101.1"/>
    </source>
</evidence>
<protein>
    <submittedName>
        <fullName evidence="2">FACT complex subunit SSRP1</fullName>
    </submittedName>
</protein>
<dbReference type="AlphaFoldDB" id="A0AAV4ERD9"/>
<dbReference type="GO" id="GO:0035101">
    <property type="term" value="C:FACT complex"/>
    <property type="evidence" value="ECO:0007669"/>
    <property type="project" value="TreeGrafter"/>
</dbReference>
<dbReference type="PANTHER" id="PTHR45849">
    <property type="entry name" value="FACT COMPLEX SUBUNIT SSRP1"/>
    <property type="match status" value="1"/>
</dbReference>
<dbReference type="Gene3D" id="2.30.29.220">
    <property type="entry name" value="Structure-specific recognition protein (SSRP1)"/>
    <property type="match status" value="1"/>
</dbReference>
<dbReference type="Pfam" id="PF03531">
    <property type="entry name" value="SSrecog"/>
    <property type="match status" value="1"/>
</dbReference>
<dbReference type="GO" id="GO:1902275">
    <property type="term" value="P:regulation of chromatin organization"/>
    <property type="evidence" value="ECO:0007669"/>
    <property type="project" value="TreeGrafter"/>
</dbReference>
<dbReference type="PANTHER" id="PTHR45849:SF1">
    <property type="entry name" value="FACT COMPLEX SUBUNIT SSRP1"/>
    <property type="match status" value="1"/>
</dbReference>
<feature type="non-terminal residue" evidence="2">
    <location>
        <position position="103"/>
    </location>
</feature>
<organism evidence="2 3">
    <name type="scientific">Elysia marginata</name>
    <dbReference type="NCBI Taxonomy" id="1093978"/>
    <lineage>
        <taxon>Eukaryota</taxon>
        <taxon>Metazoa</taxon>
        <taxon>Spiralia</taxon>
        <taxon>Lophotrochozoa</taxon>
        <taxon>Mollusca</taxon>
        <taxon>Gastropoda</taxon>
        <taxon>Heterobranchia</taxon>
        <taxon>Euthyneura</taxon>
        <taxon>Panpulmonata</taxon>
        <taxon>Sacoglossa</taxon>
        <taxon>Placobranchoidea</taxon>
        <taxon>Plakobranchidae</taxon>
        <taxon>Elysia</taxon>
    </lineage>
</organism>
<comment type="caution">
    <text evidence="2">The sequence shown here is derived from an EMBL/GenBank/DDBJ whole genome shotgun (WGS) entry which is preliminary data.</text>
</comment>
<proteinExistence type="predicted"/>
<dbReference type="GO" id="GO:0042393">
    <property type="term" value="F:histone binding"/>
    <property type="evidence" value="ECO:0007669"/>
    <property type="project" value="TreeGrafter"/>
</dbReference>
<dbReference type="InterPro" id="IPR050454">
    <property type="entry name" value="RTT106/SSRP1_HistChap/FACT"/>
</dbReference>
<reference evidence="2 3" key="1">
    <citation type="journal article" date="2021" name="Elife">
        <title>Chloroplast acquisition without the gene transfer in kleptoplastic sea slugs, Plakobranchus ocellatus.</title>
        <authorList>
            <person name="Maeda T."/>
            <person name="Takahashi S."/>
            <person name="Yoshida T."/>
            <person name="Shimamura S."/>
            <person name="Takaki Y."/>
            <person name="Nagai Y."/>
            <person name="Toyoda A."/>
            <person name="Suzuki Y."/>
            <person name="Arimoto A."/>
            <person name="Ishii H."/>
            <person name="Satoh N."/>
            <person name="Nishiyama T."/>
            <person name="Hasebe M."/>
            <person name="Maruyama T."/>
            <person name="Minagawa J."/>
            <person name="Obokata J."/>
            <person name="Shigenobu S."/>
        </authorList>
    </citation>
    <scope>NUCLEOTIDE SEQUENCE [LARGE SCALE GENOMIC DNA]</scope>
</reference>
<evidence type="ECO:0000313" key="3">
    <source>
        <dbReference type="Proteomes" id="UP000762676"/>
    </source>
</evidence>
<dbReference type="InterPro" id="IPR038167">
    <property type="entry name" value="SSRP1_sf"/>
</dbReference>
<feature type="domain" description="SSRP1 dimerization" evidence="1">
    <location>
        <begin position="30"/>
        <end position="93"/>
    </location>
</feature>
<sequence>MYLQEFEKLAKFISNHYSLSLEKVDTSLKGWNWGKSEFEANSLNFKVDSNVAFEIPLCNVTNATPGKNEVTIEFHQNDDAAVSLMEVRFYIPPEPESERDPVA</sequence>
<name>A0AAV4ERD9_9GAST</name>